<dbReference type="InterPro" id="IPR013810">
    <property type="entry name" value="Ribosomal_uS5_N"/>
</dbReference>
<dbReference type="InterPro" id="IPR005324">
    <property type="entry name" value="Ribosomal_uS5_C"/>
</dbReference>
<dbReference type="GO" id="GO:0005743">
    <property type="term" value="C:mitochondrial inner membrane"/>
    <property type="evidence" value="ECO:0007669"/>
    <property type="project" value="UniProtKB-ARBA"/>
</dbReference>
<dbReference type="GO" id="GO:0003735">
    <property type="term" value="F:structural constituent of ribosome"/>
    <property type="evidence" value="ECO:0007669"/>
    <property type="project" value="UniProtKB-UniRule"/>
</dbReference>
<dbReference type="PROSITE" id="PS50881">
    <property type="entry name" value="S5_DSRBD"/>
    <property type="match status" value="1"/>
</dbReference>
<evidence type="ECO:0000256" key="1">
    <source>
        <dbReference type="ARBA" id="ARBA00004173"/>
    </source>
</evidence>
<feature type="domain" description="S5 DRBM" evidence="10">
    <location>
        <begin position="161"/>
        <end position="225"/>
    </location>
</feature>
<dbReference type="SUPFAM" id="SSF54211">
    <property type="entry name" value="Ribosomal protein S5 domain 2-like"/>
    <property type="match status" value="1"/>
</dbReference>
<keyword evidence="5 8" id="KW-0687">Ribonucleoprotein</keyword>
<dbReference type="SUPFAM" id="SSF54768">
    <property type="entry name" value="dsRNA-binding domain-like"/>
    <property type="match status" value="1"/>
</dbReference>
<comment type="similarity">
    <text evidence="2 9">Belongs to the universal ribosomal protein uS5 family.</text>
</comment>
<keyword evidence="4" id="KW-0496">Mitochondrion</keyword>
<dbReference type="InterPro" id="IPR014721">
    <property type="entry name" value="Ribsml_uS5_D2-typ_fold_subgr"/>
</dbReference>
<gene>
    <name evidence="11" type="ORF">RI543_000251</name>
</gene>
<dbReference type="Gene3D" id="3.30.230.10">
    <property type="match status" value="1"/>
</dbReference>
<dbReference type="GO" id="GO:0006412">
    <property type="term" value="P:translation"/>
    <property type="evidence" value="ECO:0007669"/>
    <property type="project" value="InterPro"/>
</dbReference>
<dbReference type="Pfam" id="PF03719">
    <property type="entry name" value="Ribosomal_S5_C"/>
    <property type="match status" value="1"/>
</dbReference>
<evidence type="ECO:0000256" key="9">
    <source>
        <dbReference type="RuleBase" id="RU003823"/>
    </source>
</evidence>
<keyword evidence="3 8" id="KW-0689">Ribosomal protein</keyword>
<dbReference type="Gene3D" id="3.30.160.20">
    <property type="match status" value="1"/>
</dbReference>
<dbReference type="InterPro" id="IPR020568">
    <property type="entry name" value="Ribosomal_Su5_D2-typ_SF"/>
</dbReference>
<dbReference type="FunFam" id="3.30.230.10:FF:000002">
    <property type="entry name" value="30S ribosomal protein S5"/>
    <property type="match status" value="1"/>
</dbReference>
<dbReference type="EMBL" id="JAWIZZ010000006">
    <property type="protein sequence ID" value="KAK5782316.1"/>
    <property type="molecule type" value="Genomic_DNA"/>
</dbReference>
<dbReference type="PANTHER" id="PTHR48277:SF1">
    <property type="entry name" value="MITOCHONDRIAL RIBOSOMAL PROTEIN S5"/>
    <property type="match status" value="1"/>
</dbReference>
<comment type="caution">
    <text evidence="11">The sequence shown here is derived from an EMBL/GenBank/DDBJ whole genome shotgun (WGS) entry which is preliminary data.</text>
</comment>
<evidence type="ECO:0000256" key="7">
    <source>
        <dbReference type="ARBA" id="ARBA00041606"/>
    </source>
</evidence>
<comment type="subcellular location">
    <subcellularLocation>
        <location evidence="1">Mitochondrion</location>
    </subcellularLocation>
</comment>
<evidence type="ECO:0000256" key="5">
    <source>
        <dbReference type="ARBA" id="ARBA00023274"/>
    </source>
</evidence>
<evidence type="ECO:0000256" key="2">
    <source>
        <dbReference type="ARBA" id="ARBA00008945"/>
    </source>
</evidence>
<dbReference type="GO" id="GO:0003723">
    <property type="term" value="F:RNA binding"/>
    <property type="evidence" value="ECO:0007669"/>
    <property type="project" value="InterPro"/>
</dbReference>
<evidence type="ECO:0000256" key="8">
    <source>
        <dbReference type="PROSITE-ProRule" id="PRU00268"/>
    </source>
</evidence>
<dbReference type="InterPro" id="IPR000851">
    <property type="entry name" value="Ribosomal_uS5"/>
</dbReference>
<evidence type="ECO:0000256" key="6">
    <source>
        <dbReference type="ARBA" id="ARBA00039335"/>
    </source>
</evidence>
<dbReference type="Proteomes" id="UP001306508">
    <property type="component" value="Unassembled WGS sequence"/>
</dbReference>
<accession>A0AAN7W6G5</accession>
<dbReference type="GO" id="GO:0005763">
    <property type="term" value="C:mitochondrial small ribosomal subunit"/>
    <property type="evidence" value="ECO:0007669"/>
    <property type="project" value="UniProtKB-ARBA"/>
</dbReference>
<proteinExistence type="inferred from homology"/>
<dbReference type="Pfam" id="PF00333">
    <property type="entry name" value="Ribosomal_S5"/>
    <property type="match status" value="1"/>
</dbReference>
<evidence type="ECO:0000256" key="3">
    <source>
        <dbReference type="ARBA" id="ARBA00022980"/>
    </source>
</evidence>
<organism evidence="11 12">
    <name type="scientific">Arxiozyma heterogenica</name>
    <dbReference type="NCBI Taxonomy" id="278026"/>
    <lineage>
        <taxon>Eukaryota</taxon>
        <taxon>Fungi</taxon>
        <taxon>Dikarya</taxon>
        <taxon>Ascomycota</taxon>
        <taxon>Saccharomycotina</taxon>
        <taxon>Saccharomycetes</taxon>
        <taxon>Saccharomycetales</taxon>
        <taxon>Saccharomycetaceae</taxon>
        <taxon>Arxiozyma</taxon>
    </lineage>
</organism>
<evidence type="ECO:0000256" key="4">
    <source>
        <dbReference type="ARBA" id="ARBA00023128"/>
    </source>
</evidence>
<name>A0AAN7W6G5_9SACH</name>
<protein>
    <recommendedName>
        <fullName evidence="6">Small ribosomal subunit protein uS5m</fullName>
    </recommendedName>
    <alternativeName>
        <fullName evidence="7">28S ribosomal protein S5, mitochondrial</fullName>
    </alternativeName>
</protein>
<dbReference type="AlphaFoldDB" id="A0AAN7W6G5"/>
<dbReference type="FunFam" id="3.30.160.20:FF:000022">
    <property type="entry name" value="28S ribosomal protein S5, mitochondrial"/>
    <property type="match status" value="1"/>
</dbReference>
<evidence type="ECO:0000313" key="12">
    <source>
        <dbReference type="Proteomes" id="UP001306508"/>
    </source>
</evidence>
<evidence type="ECO:0000313" key="11">
    <source>
        <dbReference type="EMBL" id="KAK5782316.1"/>
    </source>
</evidence>
<dbReference type="PANTHER" id="PTHR48277">
    <property type="entry name" value="MITOCHONDRIAL RIBOSOMAL PROTEIN S5"/>
    <property type="match status" value="1"/>
</dbReference>
<reference evidence="12" key="1">
    <citation type="submission" date="2023-07" db="EMBL/GenBank/DDBJ databases">
        <title>A draft genome of Kazachstania heterogenica Y-27499.</title>
        <authorList>
            <person name="Donic C."/>
            <person name="Kralova J.S."/>
            <person name="Fidel L."/>
            <person name="Ben-Dor S."/>
            <person name="Jung S."/>
        </authorList>
    </citation>
    <scope>NUCLEOTIDE SEQUENCE [LARGE SCALE GENOMIC DNA]</scope>
    <source>
        <strain evidence="12">Y27499</strain>
    </source>
</reference>
<keyword evidence="12" id="KW-1185">Reference proteome</keyword>
<evidence type="ECO:0000259" key="10">
    <source>
        <dbReference type="PROSITE" id="PS50881"/>
    </source>
</evidence>
<sequence>MFRRSFYSSIRQLQEQAISKISTVDSTIAPQVNLLKKYYGSPQILESIKLAQTVLPPEWETIKLQKSNNKNTNMIHDDLLKLNPLYDTIIYNNNNNNSDNNTTATTAGILDLDTRSQVAKSYYPDSFHSSALHSRISKTVTMANNIYMQTQIDPRYITQKLDMRPLVLKRVSNQTAKGKIRSHYALCIVGDRNGMVGLGEGKSRDDMGKAISKAHWDAIRNLVHVNRFEDRTIYGDIQHRYHGVKLFIRQKEAGAGLRVHHTIFEICQLAGIKDLTVKIYKSRNDMNVAKGFLEAITEGQTPLRQLALGRGKKIVDVRKVYYSE</sequence>